<evidence type="ECO:0000256" key="5">
    <source>
        <dbReference type="ARBA" id="ARBA00023002"/>
    </source>
</evidence>
<dbReference type="InterPro" id="IPR001128">
    <property type="entry name" value="Cyt_P450"/>
</dbReference>
<evidence type="ECO:0000256" key="8">
    <source>
        <dbReference type="PIRSR" id="PIRSR602403-1"/>
    </source>
</evidence>
<evidence type="ECO:0000256" key="9">
    <source>
        <dbReference type="RuleBase" id="RU000461"/>
    </source>
</evidence>
<keyword evidence="6 8" id="KW-0408">Iron</keyword>
<evidence type="ECO:0000256" key="6">
    <source>
        <dbReference type="ARBA" id="ARBA00023004"/>
    </source>
</evidence>
<dbReference type="GO" id="GO:0020037">
    <property type="term" value="F:heme binding"/>
    <property type="evidence" value="ECO:0007669"/>
    <property type="project" value="InterPro"/>
</dbReference>
<comment type="cofactor">
    <cofactor evidence="1 8">
        <name>heme</name>
        <dbReference type="ChEBI" id="CHEBI:30413"/>
    </cofactor>
</comment>
<feature type="region of interest" description="Disordered" evidence="10">
    <location>
        <begin position="122"/>
        <end position="149"/>
    </location>
</feature>
<dbReference type="HOGENOM" id="CLU_022195_6_0_1"/>
<accession>M7T7H9</accession>
<sequence>MSFYVASLQRYVEKDIELSDGTILPQGTCIQVASAALDDPDLYPDPERFDAARFLRKRQQPDQGNGWQFVTTTPGHLFFGHGQHACPGRFFATNEVKVALCYFLLKYDWRFVPGEGRPAPHVFEGGSTVHPESKVQARRREPEIDLDNL</sequence>
<dbReference type="Gene3D" id="1.10.630.10">
    <property type="entry name" value="Cytochrome P450"/>
    <property type="match status" value="1"/>
</dbReference>
<feature type="binding site" description="axial binding residue" evidence="8">
    <location>
        <position position="86"/>
    </location>
    <ligand>
        <name>heme</name>
        <dbReference type="ChEBI" id="CHEBI:30413"/>
    </ligand>
    <ligandPart>
        <name>Fe</name>
        <dbReference type="ChEBI" id="CHEBI:18248"/>
    </ligandPart>
</feature>
<dbReference type="SUPFAM" id="SSF48264">
    <property type="entry name" value="Cytochrome P450"/>
    <property type="match status" value="1"/>
</dbReference>
<dbReference type="OMA" id="AGTHIVC"/>
<dbReference type="GO" id="GO:0004497">
    <property type="term" value="F:monooxygenase activity"/>
    <property type="evidence" value="ECO:0007669"/>
    <property type="project" value="UniProtKB-KW"/>
</dbReference>
<dbReference type="InterPro" id="IPR036396">
    <property type="entry name" value="Cyt_P450_sf"/>
</dbReference>
<name>M7T7H9_EUTLA</name>
<keyword evidence="4 8" id="KW-0479">Metal-binding</keyword>
<dbReference type="InterPro" id="IPR017972">
    <property type="entry name" value="Cyt_P450_CS"/>
</dbReference>
<organism evidence="11 12">
    <name type="scientific">Eutypa lata (strain UCR-EL1)</name>
    <name type="common">Grapevine dieback disease fungus</name>
    <name type="synonym">Eutypa armeniacae</name>
    <dbReference type="NCBI Taxonomy" id="1287681"/>
    <lineage>
        <taxon>Eukaryota</taxon>
        <taxon>Fungi</taxon>
        <taxon>Dikarya</taxon>
        <taxon>Ascomycota</taxon>
        <taxon>Pezizomycotina</taxon>
        <taxon>Sordariomycetes</taxon>
        <taxon>Xylariomycetidae</taxon>
        <taxon>Xylariales</taxon>
        <taxon>Diatrypaceae</taxon>
        <taxon>Eutypa</taxon>
    </lineage>
</organism>
<keyword evidence="7 9" id="KW-0503">Monooxygenase</keyword>
<evidence type="ECO:0000256" key="2">
    <source>
        <dbReference type="ARBA" id="ARBA00010617"/>
    </source>
</evidence>
<dbReference type="Proteomes" id="UP000012174">
    <property type="component" value="Unassembled WGS sequence"/>
</dbReference>
<dbReference type="AlphaFoldDB" id="M7T7H9"/>
<protein>
    <submittedName>
        <fullName evidence="11">Putative cytochrome p450 protein</fullName>
    </submittedName>
</protein>
<evidence type="ECO:0000256" key="4">
    <source>
        <dbReference type="ARBA" id="ARBA00022723"/>
    </source>
</evidence>
<dbReference type="PANTHER" id="PTHR46206:SF2">
    <property type="entry name" value="CYTOCHROME P450 MONOOXYGENASE AUSG-RELATED"/>
    <property type="match status" value="1"/>
</dbReference>
<proteinExistence type="inferred from homology"/>
<comment type="similarity">
    <text evidence="2 9">Belongs to the cytochrome P450 family.</text>
</comment>
<dbReference type="CDD" id="cd11041">
    <property type="entry name" value="CYP503A1-like"/>
    <property type="match status" value="1"/>
</dbReference>
<evidence type="ECO:0000256" key="1">
    <source>
        <dbReference type="ARBA" id="ARBA00001971"/>
    </source>
</evidence>
<dbReference type="GO" id="GO:0016705">
    <property type="term" value="F:oxidoreductase activity, acting on paired donors, with incorporation or reduction of molecular oxygen"/>
    <property type="evidence" value="ECO:0007669"/>
    <property type="project" value="InterPro"/>
</dbReference>
<dbReference type="Pfam" id="PF00067">
    <property type="entry name" value="p450"/>
    <property type="match status" value="1"/>
</dbReference>
<dbReference type="GO" id="GO:0005506">
    <property type="term" value="F:iron ion binding"/>
    <property type="evidence" value="ECO:0007669"/>
    <property type="project" value="InterPro"/>
</dbReference>
<dbReference type="EMBL" id="KB705362">
    <property type="protein sequence ID" value="EMR72858.1"/>
    <property type="molecule type" value="Genomic_DNA"/>
</dbReference>
<evidence type="ECO:0000256" key="7">
    <source>
        <dbReference type="ARBA" id="ARBA00023033"/>
    </source>
</evidence>
<dbReference type="PROSITE" id="PS00086">
    <property type="entry name" value="CYTOCHROME_P450"/>
    <property type="match status" value="1"/>
</dbReference>
<reference evidence="12" key="1">
    <citation type="journal article" date="2013" name="Genome Announc.">
        <title>Draft genome sequence of the grapevine dieback fungus Eutypa lata UCR-EL1.</title>
        <authorList>
            <person name="Blanco-Ulate B."/>
            <person name="Rolshausen P.E."/>
            <person name="Cantu D."/>
        </authorList>
    </citation>
    <scope>NUCLEOTIDE SEQUENCE [LARGE SCALE GENOMIC DNA]</scope>
    <source>
        <strain evidence="12">UCR-EL1</strain>
    </source>
</reference>
<keyword evidence="3 8" id="KW-0349">Heme</keyword>
<dbReference type="InterPro" id="IPR002403">
    <property type="entry name" value="Cyt_P450_E_grp-IV"/>
</dbReference>
<evidence type="ECO:0000313" key="12">
    <source>
        <dbReference type="Proteomes" id="UP000012174"/>
    </source>
</evidence>
<dbReference type="PANTHER" id="PTHR46206">
    <property type="entry name" value="CYTOCHROME P450"/>
    <property type="match status" value="1"/>
</dbReference>
<dbReference type="OrthoDB" id="1844152at2759"/>
<keyword evidence="12" id="KW-1185">Reference proteome</keyword>
<dbReference type="PRINTS" id="PR00465">
    <property type="entry name" value="EP450IV"/>
</dbReference>
<evidence type="ECO:0000313" key="11">
    <source>
        <dbReference type="EMBL" id="EMR72858.1"/>
    </source>
</evidence>
<dbReference type="KEGG" id="ela:UCREL1_67"/>
<keyword evidence="5 9" id="KW-0560">Oxidoreductase</keyword>
<evidence type="ECO:0000256" key="10">
    <source>
        <dbReference type="SAM" id="MobiDB-lite"/>
    </source>
</evidence>
<gene>
    <name evidence="11" type="ORF">UCREL1_67</name>
</gene>
<feature type="compositionally biased region" description="Basic and acidic residues" evidence="10">
    <location>
        <begin position="131"/>
        <end position="143"/>
    </location>
</feature>
<dbReference type="eggNOG" id="KOG0156">
    <property type="taxonomic scope" value="Eukaryota"/>
</dbReference>
<evidence type="ECO:0000256" key="3">
    <source>
        <dbReference type="ARBA" id="ARBA00022617"/>
    </source>
</evidence>